<protein>
    <submittedName>
        <fullName evidence="7">Serine/threonine exchanger SteT</fullName>
    </submittedName>
</protein>
<dbReference type="Pfam" id="PF13520">
    <property type="entry name" value="AA_permease_2"/>
    <property type="match status" value="1"/>
</dbReference>
<dbReference type="PANTHER" id="PTHR42770">
    <property type="entry name" value="AMINO ACID TRANSPORTER-RELATED"/>
    <property type="match status" value="1"/>
</dbReference>
<comment type="subcellular location">
    <subcellularLocation>
        <location evidence="1">Cell membrane</location>
        <topology evidence="1">Multi-pass membrane protein</topology>
    </subcellularLocation>
</comment>
<organism evidence="7 8">
    <name type="scientific">Novipirellula aureliae</name>
    <dbReference type="NCBI Taxonomy" id="2527966"/>
    <lineage>
        <taxon>Bacteria</taxon>
        <taxon>Pseudomonadati</taxon>
        <taxon>Planctomycetota</taxon>
        <taxon>Planctomycetia</taxon>
        <taxon>Pirellulales</taxon>
        <taxon>Pirellulaceae</taxon>
        <taxon>Novipirellula</taxon>
    </lineage>
</organism>
<dbReference type="InterPro" id="IPR050367">
    <property type="entry name" value="APC_superfamily"/>
</dbReference>
<feature type="transmembrane region" description="Helical" evidence="6">
    <location>
        <begin position="366"/>
        <end position="389"/>
    </location>
</feature>
<feature type="transmembrane region" description="Helical" evidence="6">
    <location>
        <begin position="401"/>
        <end position="422"/>
    </location>
</feature>
<evidence type="ECO:0000256" key="4">
    <source>
        <dbReference type="ARBA" id="ARBA00022989"/>
    </source>
</evidence>
<reference evidence="7 8" key="1">
    <citation type="submission" date="2019-02" db="EMBL/GenBank/DDBJ databases">
        <title>Deep-cultivation of Planctomycetes and their phenomic and genomic characterization uncovers novel biology.</title>
        <authorList>
            <person name="Wiegand S."/>
            <person name="Jogler M."/>
            <person name="Boedeker C."/>
            <person name="Pinto D."/>
            <person name="Vollmers J."/>
            <person name="Rivas-Marin E."/>
            <person name="Kohn T."/>
            <person name="Peeters S.H."/>
            <person name="Heuer A."/>
            <person name="Rast P."/>
            <person name="Oberbeckmann S."/>
            <person name="Bunk B."/>
            <person name="Jeske O."/>
            <person name="Meyerdierks A."/>
            <person name="Storesund J.E."/>
            <person name="Kallscheuer N."/>
            <person name="Luecker S."/>
            <person name="Lage O.M."/>
            <person name="Pohl T."/>
            <person name="Merkel B.J."/>
            <person name="Hornburger P."/>
            <person name="Mueller R.-W."/>
            <person name="Bruemmer F."/>
            <person name="Labrenz M."/>
            <person name="Spormann A.M."/>
            <person name="Op Den Camp H."/>
            <person name="Overmann J."/>
            <person name="Amann R."/>
            <person name="Jetten M.S.M."/>
            <person name="Mascher T."/>
            <person name="Medema M.H."/>
            <person name="Devos D.P."/>
            <person name="Kaster A.-K."/>
            <person name="Ovreas L."/>
            <person name="Rohde M."/>
            <person name="Galperin M.Y."/>
            <person name="Jogler C."/>
        </authorList>
    </citation>
    <scope>NUCLEOTIDE SEQUENCE [LARGE SCALE GENOMIC DNA]</scope>
    <source>
        <strain evidence="7 8">Q31b</strain>
    </source>
</reference>
<name>A0A5C6E9K3_9BACT</name>
<dbReference type="Gene3D" id="1.20.1740.10">
    <property type="entry name" value="Amino acid/polyamine transporter I"/>
    <property type="match status" value="1"/>
</dbReference>
<dbReference type="InterPro" id="IPR002293">
    <property type="entry name" value="AA/rel_permease1"/>
</dbReference>
<sequence>MDSQTRHLTLLGATGVGVGAIVGGGILALAGVAFAATGPAAVLAFAFNGVIALLTALSLAEMASKFPQSGGTYTYAKKALSVEAAFAVGWVVWFASVVASVLYAIGFAHFATVMATGLWRVFVSDVPDWAGSPMLKTGLAIATTGFLSLSLIRNTGGGGHFVNFSKVVVFGLLILTGLIAITCQSPVDTSAAFTPFFTSGFTGLVQAMGYTFIALQGFDLIAAVGGEVREPAKTIPRAMILSLLIALLIYVPLLLVLTAVGTPPGESIGEAAAEDPEGIIALAAENFLGPVGYWFVMVAAVLSMFSALHANLFAASRIARAMAVDRTLPVRMSELNPETAAPTAAILVTSTLVSLLLLLLPDVGAAGAASSLIFLITFAVGHLLAYLLRKRSKRRPPPFRTPWFPLVPILGGIACIVLAVFQGMTVPSAGGIAIGWLAIGGIMFVALFRTRASVMDASNTANNPELLNLRGLSPLVLVPIANPQNAVAMISLADAMVPADVGRVLTQTIVVPSRDWNPIENDEPIRRSQQVMQELLRASAISGIRTESLTTISVEPMKEIARVAKLHRCESVLLGLSDIDEQNQALHLEALLGELDANVVILRSRKDWIFEGVTRVLVPIAGRGGHEHLLALLLGSMQRHRSADQEPLEVTFLRVMPVTALPEETERAMRDLRRLAWDLCPNSKVDIVISSNAIATVAERCRKSDLLILGVQRVGRRKKLFGAFTRALASRSDCPMIVMSRRG</sequence>
<keyword evidence="3 6" id="KW-0812">Transmembrane</keyword>
<dbReference type="OrthoDB" id="9809628at2"/>
<evidence type="ECO:0000256" key="6">
    <source>
        <dbReference type="SAM" id="Phobius"/>
    </source>
</evidence>
<keyword evidence="8" id="KW-1185">Reference proteome</keyword>
<keyword evidence="5 6" id="KW-0472">Membrane</keyword>
<dbReference type="RefSeq" id="WP_146598922.1">
    <property type="nucleotide sequence ID" value="NZ_SJPY01000002.1"/>
</dbReference>
<proteinExistence type="predicted"/>
<feature type="transmembrane region" description="Helical" evidence="6">
    <location>
        <begin position="130"/>
        <end position="152"/>
    </location>
</feature>
<dbReference type="EMBL" id="SJPY01000002">
    <property type="protein sequence ID" value="TWU43859.1"/>
    <property type="molecule type" value="Genomic_DNA"/>
</dbReference>
<feature type="transmembrane region" description="Helical" evidence="6">
    <location>
        <begin position="207"/>
        <end position="226"/>
    </location>
</feature>
<feature type="transmembrane region" description="Helical" evidence="6">
    <location>
        <begin position="42"/>
        <end position="63"/>
    </location>
</feature>
<feature type="transmembrane region" description="Helical" evidence="6">
    <location>
        <begin position="164"/>
        <end position="187"/>
    </location>
</feature>
<evidence type="ECO:0000256" key="2">
    <source>
        <dbReference type="ARBA" id="ARBA00022475"/>
    </source>
</evidence>
<feature type="transmembrane region" description="Helical" evidence="6">
    <location>
        <begin position="84"/>
        <end position="110"/>
    </location>
</feature>
<accession>A0A5C6E9K3</accession>
<feature type="transmembrane region" description="Helical" evidence="6">
    <location>
        <begin position="238"/>
        <end position="260"/>
    </location>
</feature>
<evidence type="ECO:0000256" key="3">
    <source>
        <dbReference type="ARBA" id="ARBA00022692"/>
    </source>
</evidence>
<feature type="transmembrane region" description="Helical" evidence="6">
    <location>
        <begin position="12"/>
        <end position="36"/>
    </location>
</feature>
<evidence type="ECO:0000313" key="7">
    <source>
        <dbReference type="EMBL" id="TWU43859.1"/>
    </source>
</evidence>
<evidence type="ECO:0000256" key="1">
    <source>
        <dbReference type="ARBA" id="ARBA00004651"/>
    </source>
</evidence>
<keyword evidence="2" id="KW-1003">Cell membrane</keyword>
<dbReference type="GO" id="GO:0022857">
    <property type="term" value="F:transmembrane transporter activity"/>
    <property type="evidence" value="ECO:0007669"/>
    <property type="project" value="InterPro"/>
</dbReference>
<evidence type="ECO:0000256" key="5">
    <source>
        <dbReference type="ARBA" id="ARBA00023136"/>
    </source>
</evidence>
<comment type="caution">
    <text evidence="7">The sequence shown here is derived from an EMBL/GenBank/DDBJ whole genome shotgun (WGS) entry which is preliminary data.</text>
</comment>
<dbReference type="Proteomes" id="UP000315471">
    <property type="component" value="Unassembled WGS sequence"/>
</dbReference>
<dbReference type="GO" id="GO:0005886">
    <property type="term" value="C:plasma membrane"/>
    <property type="evidence" value="ECO:0007669"/>
    <property type="project" value="UniProtKB-SubCell"/>
</dbReference>
<feature type="transmembrane region" description="Helical" evidence="6">
    <location>
        <begin position="340"/>
        <end position="360"/>
    </location>
</feature>
<dbReference type="AlphaFoldDB" id="A0A5C6E9K3"/>
<dbReference type="Gene3D" id="3.40.50.12370">
    <property type="match status" value="1"/>
</dbReference>
<gene>
    <name evidence="7" type="primary">steT_1</name>
    <name evidence="7" type="ORF">Q31b_13910</name>
</gene>
<dbReference type="SUPFAM" id="SSF52402">
    <property type="entry name" value="Adenine nucleotide alpha hydrolases-like"/>
    <property type="match status" value="1"/>
</dbReference>
<feature type="transmembrane region" description="Helical" evidence="6">
    <location>
        <begin position="293"/>
        <end position="319"/>
    </location>
</feature>
<keyword evidence="4 6" id="KW-1133">Transmembrane helix</keyword>
<evidence type="ECO:0000313" key="8">
    <source>
        <dbReference type="Proteomes" id="UP000315471"/>
    </source>
</evidence>
<dbReference type="PANTHER" id="PTHR42770:SF11">
    <property type="entry name" value="INNER MEMBRANE TRANSPORT PROTEIN YBAT"/>
    <property type="match status" value="1"/>
</dbReference>
<feature type="transmembrane region" description="Helical" evidence="6">
    <location>
        <begin position="428"/>
        <end position="448"/>
    </location>
</feature>